<gene>
    <name evidence="1" type="ORF">SAMN05444388_10314</name>
</gene>
<evidence type="ECO:0000313" key="1">
    <source>
        <dbReference type="EMBL" id="SHG50318.1"/>
    </source>
</evidence>
<proteinExistence type="predicted"/>
<reference evidence="1 2" key="1">
    <citation type="submission" date="2016-11" db="EMBL/GenBank/DDBJ databases">
        <authorList>
            <person name="Jaros S."/>
            <person name="Januszkiewicz K."/>
            <person name="Wedrychowicz H."/>
        </authorList>
    </citation>
    <scope>NUCLEOTIDE SEQUENCE [LARGE SCALE GENOMIC DNA]</scope>
    <source>
        <strain evidence="1 2">DSM 6792</strain>
    </source>
</reference>
<evidence type="ECO:0008006" key="3">
    <source>
        <dbReference type="Google" id="ProtNLM"/>
    </source>
</evidence>
<accession>A0A1M5KC50</accession>
<dbReference type="AlphaFoldDB" id="A0A1M5KC50"/>
<organism evidence="1 2">
    <name type="scientific">Flavobacterium johnsoniae</name>
    <name type="common">Cytophaga johnsonae</name>
    <dbReference type="NCBI Taxonomy" id="986"/>
    <lineage>
        <taxon>Bacteria</taxon>
        <taxon>Pseudomonadati</taxon>
        <taxon>Bacteroidota</taxon>
        <taxon>Flavobacteriia</taxon>
        <taxon>Flavobacteriales</taxon>
        <taxon>Flavobacteriaceae</taxon>
        <taxon>Flavobacterium</taxon>
    </lineage>
</organism>
<protein>
    <recommendedName>
        <fullName evidence="3">Asparagine synthetase B</fullName>
    </recommendedName>
</protein>
<evidence type="ECO:0000313" key="2">
    <source>
        <dbReference type="Proteomes" id="UP000184112"/>
    </source>
</evidence>
<dbReference type="Proteomes" id="UP000184112">
    <property type="component" value="Unassembled WGS sequence"/>
</dbReference>
<name>A0A1M5KC50_FLAJO</name>
<dbReference type="EMBL" id="FQWH01000003">
    <property type="protein sequence ID" value="SHG50318.1"/>
    <property type="molecule type" value="Genomic_DNA"/>
</dbReference>
<dbReference type="RefSeq" id="WP_073408840.1">
    <property type="nucleotide sequence ID" value="NZ_FQWH01000003.1"/>
</dbReference>
<sequence length="419" mass="47656">MKKSLLYIFLLVFSLQTKASFILLPMDETTQQNHLKAYGITYWCLSRDYKASWLLNYRGGSFLLPDAEEIRKECKIRGVSFEVLSDTEEASLLNDISSPSQNMESVILEKAPKIAVYTPKGKQPWDDAVTLVLTYAEIPFTPIYDEEVLSDQLLLYDWLHLHHEDFTGQYGKFYAAYKNTPWYIEQKRDSEALAAKLGYSKVSQEKGAVAKKIRDFVIGGGFMFAMCSATDSFDIALAADGVDICETMFDGDPSESNYQAKLNYGNSFAFKDFILERRPEVYEFSDIDMTGKRRVTMEKDYFTLMEYSAKWDPIPSMLCQNHTQLVKGFMGQTTSFNETLIKSNVLVMGTCELNGEARYIHGEKGKGMFTFFGGHDPEDFQHQVGDPPTVLDLHPNSPGYRLILNNVLFPAAKKKKLKT</sequence>